<name>A0A1G8R3A8_9BACI</name>
<dbReference type="InterPro" id="IPR000182">
    <property type="entry name" value="GNAT_dom"/>
</dbReference>
<dbReference type="InterPro" id="IPR051908">
    <property type="entry name" value="Ribosomal_N-acetyltransferase"/>
</dbReference>
<reference evidence="2 3" key="1">
    <citation type="submission" date="2016-10" db="EMBL/GenBank/DDBJ databases">
        <authorList>
            <person name="de Groot N.N."/>
        </authorList>
    </citation>
    <scope>NUCLEOTIDE SEQUENCE [LARGE SCALE GENOMIC DNA]</scope>
    <source>
        <strain evidence="2 3">DSM 21771</strain>
    </source>
</reference>
<feature type="domain" description="N-acetyltransferase" evidence="1">
    <location>
        <begin position="44"/>
        <end position="184"/>
    </location>
</feature>
<dbReference type="AlphaFoldDB" id="A0A1G8R3A8"/>
<dbReference type="PANTHER" id="PTHR43441">
    <property type="entry name" value="RIBOSOMAL-PROTEIN-SERINE ACETYLTRANSFERASE"/>
    <property type="match status" value="1"/>
</dbReference>
<dbReference type="RefSeq" id="WP_245723180.1">
    <property type="nucleotide sequence ID" value="NZ_FNEN01000015.1"/>
</dbReference>
<dbReference type="Proteomes" id="UP000198853">
    <property type="component" value="Unassembled WGS sequence"/>
</dbReference>
<dbReference type="GO" id="GO:0008999">
    <property type="term" value="F:protein-N-terminal-alanine acetyltransferase activity"/>
    <property type="evidence" value="ECO:0007669"/>
    <property type="project" value="TreeGrafter"/>
</dbReference>
<dbReference type="InterPro" id="IPR016181">
    <property type="entry name" value="Acyl_CoA_acyltransferase"/>
</dbReference>
<dbReference type="Gene3D" id="3.40.630.30">
    <property type="match status" value="1"/>
</dbReference>
<organism evidence="2 3">
    <name type="scientific">Natribacillus halophilus</name>
    <dbReference type="NCBI Taxonomy" id="549003"/>
    <lineage>
        <taxon>Bacteria</taxon>
        <taxon>Bacillati</taxon>
        <taxon>Bacillota</taxon>
        <taxon>Bacilli</taxon>
        <taxon>Bacillales</taxon>
        <taxon>Bacillaceae</taxon>
        <taxon>Natribacillus</taxon>
    </lineage>
</organism>
<dbReference type="Pfam" id="PF13302">
    <property type="entry name" value="Acetyltransf_3"/>
    <property type="match status" value="1"/>
</dbReference>
<dbReference type="PANTHER" id="PTHR43441:SF12">
    <property type="entry name" value="RIBOSOMAL N-ACETYLTRANSFERASE YDAF-RELATED"/>
    <property type="match status" value="1"/>
</dbReference>
<dbReference type="GO" id="GO:0005737">
    <property type="term" value="C:cytoplasm"/>
    <property type="evidence" value="ECO:0007669"/>
    <property type="project" value="TreeGrafter"/>
</dbReference>
<keyword evidence="3" id="KW-1185">Reference proteome</keyword>
<dbReference type="PROSITE" id="PS51186">
    <property type="entry name" value="GNAT"/>
    <property type="match status" value="1"/>
</dbReference>
<evidence type="ECO:0000259" key="1">
    <source>
        <dbReference type="PROSITE" id="PS51186"/>
    </source>
</evidence>
<dbReference type="EMBL" id="FNEN01000015">
    <property type="protein sequence ID" value="SDJ11045.1"/>
    <property type="molecule type" value="Genomic_DNA"/>
</dbReference>
<dbReference type="SUPFAM" id="SSF55729">
    <property type="entry name" value="Acyl-CoA N-acyltransferases (Nat)"/>
    <property type="match status" value="1"/>
</dbReference>
<dbReference type="GO" id="GO:1990189">
    <property type="term" value="F:protein N-terminal-serine acetyltransferase activity"/>
    <property type="evidence" value="ECO:0007669"/>
    <property type="project" value="TreeGrafter"/>
</dbReference>
<gene>
    <name evidence="2" type="ORF">SAMN04488123_11518</name>
</gene>
<evidence type="ECO:0000313" key="3">
    <source>
        <dbReference type="Proteomes" id="UP000198853"/>
    </source>
</evidence>
<proteinExistence type="predicted"/>
<sequence>MTYAREPLFFKENKGDIMFKVPLEEDLYLHLIERHHASELFAAVHHSRYYLRRWLPWVDAMKSVHDYPPVIDAWLQQYAEGRGFQAGIRKDGALVGVIGLHDIDWGNRRTSLGYWLSEHYTGQGIMTKATQAVLSIVFDEYQLNRVQIQCGVNNYESQAIPKRLEFRFEGIVRDGEWLYDHYHDLVQFSLLREDWQQR</sequence>
<evidence type="ECO:0000313" key="2">
    <source>
        <dbReference type="EMBL" id="SDJ11045.1"/>
    </source>
</evidence>
<accession>A0A1G8R3A8</accession>
<protein>
    <submittedName>
        <fullName evidence="2">Ribosomal-protein-serine acetyltransferase</fullName>
    </submittedName>
</protein>
<keyword evidence="2" id="KW-0808">Transferase</keyword>